<keyword evidence="3 7" id="KW-0812">Transmembrane</keyword>
<dbReference type="InterPro" id="IPR005226">
    <property type="entry name" value="UPF0014_fam"/>
</dbReference>
<dbReference type="PANTHER" id="PTHR30028">
    <property type="entry name" value="UPF0014 INNER MEMBRANE PROTEIN YBBM-RELATED"/>
    <property type="match status" value="1"/>
</dbReference>
<evidence type="ECO:0000256" key="5">
    <source>
        <dbReference type="ARBA" id="ARBA00023136"/>
    </source>
</evidence>
<keyword evidence="4 7" id="KW-1133">Transmembrane helix</keyword>
<feature type="region of interest" description="Disordered" evidence="6">
    <location>
        <begin position="247"/>
        <end position="298"/>
    </location>
</feature>
<feature type="transmembrane region" description="Helical" evidence="7">
    <location>
        <begin position="12"/>
        <end position="34"/>
    </location>
</feature>
<dbReference type="Proteomes" id="UP001501570">
    <property type="component" value="Unassembled WGS sequence"/>
</dbReference>
<feature type="transmembrane region" description="Helical" evidence="7">
    <location>
        <begin position="215"/>
        <end position="240"/>
    </location>
</feature>
<evidence type="ECO:0000256" key="2">
    <source>
        <dbReference type="ARBA" id="ARBA00005268"/>
    </source>
</evidence>
<name>A0ABP9RVM1_9ACTN</name>
<evidence type="ECO:0008006" key="10">
    <source>
        <dbReference type="Google" id="ProtNLM"/>
    </source>
</evidence>
<evidence type="ECO:0000256" key="7">
    <source>
        <dbReference type="SAM" id="Phobius"/>
    </source>
</evidence>
<sequence>MNASGPASWPPLAAVLATLILTTALVAGLGRLGVARQAVTASLRAAIQLGVVSVLIVAVLRSAGLTAGFITLMFLVASATAGRRMTARHGGRFAAAAIAVGVAPVLGLLLGTGLVTTTPVAVLPVAGILIGGAMTATGLAGRRALDELHARRGEYEARLALGFTARTARRDVVRPAAVQALLPAIDQTRTVGLVTLPGAFVGVLLGGASPTQAGIAQVLVLVGLLTVETTAVLVVVELVAAGLIQPAPARPTTPAGPAARRWRPTRFPLRRPGGATGTRRTGAAARPSRRRRRAPARR</sequence>
<evidence type="ECO:0000256" key="1">
    <source>
        <dbReference type="ARBA" id="ARBA00004141"/>
    </source>
</evidence>
<feature type="compositionally biased region" description="Low complexity" evidence="6">
    <location>
        <begin position="247"/>
        <end position="286"/>
    </location>
</feature>
<proteinExistence type="inferred from homology"/>
<feature type="transmembrane region" description="Helical" evidence="7">
    <location>
        <begin position="65"/>
        <end position="81"/>
    </location>
</feature>
<comment type="subcellular location">
    <subcellularLocation>
        <location evidence="1">Membrane</location>
        <topology evidence="1">Multi-pass membrane protein</topology>
    </subcellularLocation>
</comment>
<feature type="transmembrane region" description="Helical" evidence="7">
    <location>
        <begin position="191"/>
        <end position="209"/>
    </location>
</feature>
<evidence type="ECO:0000256" key="4">
    <source>
        <dbReference type="ARBA" id="ARBA00022989"/>
    </source>
</evidence>
<dbReference type="Pfam" id="PF03649">
    <property type="entry name" value="UPF0014"/>
    <property type="match status" value="1"/>
</dbReference>
<dbReference type="EMBL" id="BAABJQ010000008">
    <property type="protein sequence ID" value="GAA5186891.1"/>
    <property type="molecule type" value="Genomic_DNA"/>
</dbReference>
<evidence type="ECO:0000313" key="9">
    <source>
        <dbReference type="Proteomes" id="UP001501570"/>
    </source>
</evidence>
<dbReference type="PANTHER" id="PTHR30028:SF0">
    <property type="entry name" value="PROTEIN ALUMINUM SENSITIVE 3"/>
    <property type="match status" value="1"/>
</dbReference>
<feature type="transmembrane region" description="Helical" evidence="7">
    <location>
        <begin position="121"/>
        <end position="141"/>
    </location>
</feature>
<protein>
    <recommendedName>
        <fullName evidence="10">ABC transport system permease protein</fullName>
    </recommendedName>
</protein>
<evidence type="ECO:0000313" key="8">
    <source>
        <dbReference type="EMBL" id="GAA5186891.1"/>
    </source>
</evidence>
<organism evidence="8 9">
    <name type="scientific">Rugosimonospora acidiphila</name>
    <dbReference type="NCBI Taxonomy" id="556531"/>
    <lineage>
        <taxon>Bacteria</taxon>
        <taxon>Bacillati</taxon>
        <taxon>Actinomycetota</taxon>
        <taxon>Actinomycetes</taxon>
        <taxon>Micromonosporales</taxon>
        <taxon>Micromonosporaceae</taxon>
        <taxon>Rugosimonospora</taxon>
    </lineage>
</organism>
<accession>A0ABP9RVM1</accession>
<evidence type="ECO:0000256" key="3">
    <source>
        <dbReference type="ARBA" id="ARBA00022692"/>
    </source>
</evidence>
<feature type="transmembrane region" description="Helical" evidence="7">
    <location>
        <begin position="93"/>
        <end position="115"/>
    </location>
</feature>
<reference evidence="9" key="1">
    <citation type="journal article" date="2019" name="Int. J. Syst. Evol. Microbiol.">
        <title>The Global Catalogue of Microorganisms (GCM) 10K type strain sequencing project: providing services to taxonomists for standard genome sequencing and annotation.</title>
        <authorList>
            <consortium name="The Broad Institute Genomics Platform"/>
            <consortium name="The Broad Institute Genome Sequencing Center for Infectious Disease"/>
            <person name="Wu L."/>
            <person name="Ma J."/>
        </authorList>
    </citation>
    <scope>NUCLEOTIDE SEQUENCE [LARGE SCALE GENOMIC DNA]</scope>
    <source>
        <strain evidence="9">JCM 18304</strain>
    </source>
</reference>
<comment type="similarity">
    <text evidence="2">Belongs to the UPF0014 family.</text>
</comment>
<comment type="caution">
    <text evidence="8">The sequence shown here is derived from an EMBL/GenBank/DDBJ whole genome shotgun (WGS) entry which is preliminary data.</text>
</comment>
<keyword evidence="9" id="KW-1185">Reference proteome</keyword>
<keyword evidence="5 7" id="KW-0472">Membrane</keyword>
<evidence type="ECO:0000256" key="6">
    <source>
        <dbReference type="SAM" id="MobiDB-lite"/>
    </source>
</evidence>
<dbReference type="RefSeq" id="WP_345630663.1">
    <property type="nucleotide sequence ID" value="NZ_BAABJQ010000008.1"/>
</dbReference>
<feature type="compositionally biased region" description="Basic residues" evidence="6">
    <location>
        <begin position="287"/>
        <end position="298"/>
    </location>
</feature>
<gene>
    <name evidence="8" type="ORF">GCM10023322_34100</name>
</gene>